<dbReference type="Gene3D" id="3.90.550.10">
    <property type="entry name" value="Spore Coat Polysaccharide Biosynthesis Protein SpsA, Chain A"/>
    <property type="match status" value="1"/>
</dbReference>
<dbReference type="EMBL" id="LR593886">
    <property type="protein sequence ID" value="VTR95454.1"/>
    <property type="molecule type" value="Genomic_DNA"/>
</dbReference>
<dbReference type="Pfam" id="PF00535">
    <property type="entry name" value="Glycos_transf_2"/>
    <property type="match status" value="1"/>
</dbReference>
<reference evidence="2 3" key="1">
    <citation type="submission" date="2019-05" db="EMBL/GenBank/DDBJ databases">
        <authorList>
            <consortium name="Science for Life Laboratories"/>
        </authorList>
    </citation>
    <scope>NUCLEOTIDE SEQUENCE [LARGE SCALE GENOMIC DNA]</scope>
    <source>
        <strain evidence="2">Soil9</strain>
    </source>
</reference>
<dbReference type="InterPro" id="IPR001173">
    <property type="entry name" value="Glyco_trans_2-like"/>
</dbReference>
<dbReference type="Proteomes" id="UP000464178">
    <property type="component" value="Chromosome"/>
</dbReference>
<dbReference type="KEGG" id="gms:SOIL9_22600"/>
<evidence type="ECO:0000313" key="3">
    <source>
        <dbReference type="Proteomes" id="UP000464178"/>
    </source>
</evidence>
<evidence type="ECO:0000313" key="2">
    <source>
        <dbReference type="EMBL" id="VTR95454.1"/>
    </source>
</evidence>
<keyword evidence="2" id="KW-0808">Transferase</keyword>
<dbReference type="AlphaFoldDB" id="A0A6P2D5S6"/>
<dbReference type="RefSeq" id="WP_162669865.1">
    <property type="nucleotide sequence ID" value="NZ_LR593886.1"/>
</dbReference>
<dbReference type="GO" id="GO:0016740">
    <property type="term" value="F:transferase activity"/>
    <property type="evidence" value="ECO:0007669"/>
    <property type="project" value="UniProtKB-KW"/>
</dbReference>
<organism evidence="2 3">
    <name type="scientific">Gemmata massiliana</name>
    <dbReference type="NCBI Taxonomy" id="1210884"/>
    <lineage>
        <taxon>Bacteria</taxon>
        <taxon>Pseudomonadati</taxon>
        <taxon>Planctomycetota</taxon>
        <taxon>Planctomycetia</taxon>
        <taxon>Gemmatales</taxon>
        <taxon>Gemmataceae</taxon>
        <taxon>Gemmata</taxon>
    </lineage>
</organism>
<proteinExistence type="predicted"/>
<dbReference type="PANTHER" id="PTHR43179">
    <property type="entry name" value="RHAMNOSYLTRANSFERASE WBBL"/>
    <property type="match status" value="1"/>
</dbReference>
<dbReference type="SUPFAM" id="SSF53448">
    <property type="entry name" value="Nucleotide-diphospho-sugar transferases"/>
    <property type="match status" value="1"/>
</dbReference>
<keyword evidence="3" id="KW-1185">Reference proteome</keyword>
<dbReference type="PANTHER" id="PTHR43179:SF7">
    <property type="entry name" value="RHAMNOSYLTRANSFERASE WBBL"/>
    <property type="match status" value="1"/>
</dbReference>
<feature type="domain" description="Glycosyltransferase 2-like" evidence="1">
    <location>
        <begin position="4"/>
        <end position="115"/>
    </location>
</feature>
<gene>
    <name evidence="2" type="ORF">SOIL9_22600</name>
</gene>
<sequence>MRCSLVIPVYNRASLTRECLDRLLASPETRGQELIVVDDCSRDETPALLANYGSKIRVVRHAVNMGYGQGINDGTALASREYIVHLNNDTIPVAGWLDALVRYADAHPRAGAVSSKLLNVDGSVQHAGIVFCAQLRPWHLYRWFPADHPAVNTSRRFQAVTGTSLLVRREAFARAGGFDAALGNSYNDVDFCVRLSELGYESHLCHESVVYHLEGASKTRTNRDEENYQRCAARWRGRVHEDEWDYYLRDGLVSVVRHNDLLEFVVSPLLGRVRRCDEGAATEGLLLKQSKQIGTLLREYIRLRLNTDIPARRGVEEPGALAPLPLGAGTDLREAVTELTDLAERVLEHDAERDALVRRLRWLKHSLPGRAVRALGRLVTRKSA</sequence>
<evidence type="ECO:0000259" key="1">
    <source>
        <dbReference type="Pfam" id="PF00535"/>
    </source>
</evidence>
<dbReference type="CDD" id="cd04186">
    <property type="entry name" value="GT_2_like_c"/>
    <property type="match status" value="1"/>
</dbReference>
<name>A0A6P2D5S6_9BACT</name>
<accession>A0A6P2D5S6</accession>
<dbReference type="InterPro" id="IPR029044">
    <property type="entry name" value="Nucleotide-diphossugar_trans"/>
</dbReference>
<protein>
    <recommendedName>
        <fullName evidence="1">Glycosyltransferase 2-like domain-containing protein</fullName>
    </recommendedName>
</protein>